<organism evidence="2 3">
    <name type="scientific">Aureimonas ureilytica</name>
    <dbReference type="NCBI Taxonomy" id="401562"/>
    <lineage>
        <taxon>Bacteria</taxon>
        <taxon>Pseudomonadati</taxon>
        <taxon>Pseudomonadota</taxon>
        <taxon>Alphaproteobacteria</taxon>
        <taxon>Hyphomicrobiales</taxon>
        <taxon>Aurantimonadaceae</taxon>
        <taxon>Aureimonas</taxon>
    </lineage>
</organism>
<evidence type="ECO:0000313" key="2">
    <source>
        <dbReference type="EMBL" id="KTR06884.1"/>
    </source>
</evidence>
<sequence length="220" mass="24798">MRQADRRARKKLLDAEEARLVAEREAEAKALEAARVERMADLEKRLLDAQTALQGCQERLDDATTLLALHYDTVRINAGGVSKGVCRIINEANVIALDAFNEATKRYWTCLPEQAVERAHDLIRSIEHRITTLPSVDDPITIGKDVTLPGTPVTQTVRNADRPVGNADRSQEASPISEEEQAWIDRQDRDPYDPYQDYVERMEAIAEGNEPDDDDDGERF</sequence>
<feature type="compositionally biased region" description="Basic and acidic residues" evidence="1">
    <location>
        <begin position="183"/>
        <end position="193"/>
    </location>
</feature>
<dbReference type="RefSeq" id="WP_058599277.1">
    <property type="nucleotide sequence ID" value="NZ_LDQA01000014.1"/>
</dbReference>
<proteinExistence type="predicted"/>
<dbReference type="Proteomes" id="UP000078529">
    <property type="component" value="Unassembled WGS sequence"/>
</dbReference>
<keyword evidence="3" id="KW-1185">Reference proteome</keyword>
<feature type="region of interest" description="Disordered" evidence="1">
    <location>
        <begin position="151"/>
        <end position="193"/>
    </location>
</feature>
<evidence type="ECO:0000313" key="3">
    <source>
        <dbReference type="Proteomes" id="UP000078529"/>
    </source>
</evidence>
<dbReference type="AlphaFoldDB" id="A0A175RV77"/>
<evidence type="ECO:0000256" key="1">
    <source>
        <dbReference type="SAM" id="MobiDB-lite"/>
    </source>
</evidence>
<dbReference type="PATRIC" id="fig|401562.4.peg.725"/>
<gene>
    <name evidence="2" type="ORF">NS365_05470</name>
</gene>
<dbReference type="EMBL" id="LDQA01000014">
    <property type="protein sequence ID" value="KTR06884.1"/>
    <property type="molecule type" value="Genomic_DNA"/>
</dbReference>
<reference evidence="2 3" key="1">
    <citation type="journal article" date="2016" name="Front. Microbiol.">
        <title>Genomic Resource of Rice Seed Associated Bacteria.</title>
        <authorList>
            <person name="Midha S."/>
            <person name="Bansal K."/>
            <person name="Sharma S."/>
            <person name="Kumar N."/>
            <person name="Patil P.P."/>
            <person name="Chaudhry V."/>
            <person name="Patil P.B."/>
        </authorList>
    </citation>
    <scope>NUCLEOTIDE SEQUENCE [LARGE SCALE GENOMIC DNA]</scope>
    <source>
        <strain evidence="2 3">NS365</strain>
    </source>
</reference>
<name>A0A175RV77_9HYPH</name>
<protein>
    <submittedName>
        <fullName evidence="2">Uncharacterized protein</fullName>
    </submittedName>
</protein>
<comment type="caution">
    <text evidence="2">The sequence shown here is derived from an EMBL/GenBank/DDBJ whole genome shotgun (WGS) entry which is preliminary data.</text>
</comment>
<accession>A0A175RV77</accession>